<sequence length="425" mass="47822">MVGIFPPHFPHTSPHWAVVVFYSRALRPFAEGTPSATLYDIELELNRVALEDILSANWLAYLREIEEYTHMMEVQQRATAEQAQPHQIGTILQNIDELVREVLSKNEAILCNNAESLDEASLRARQSMLETFKNLMVEVQRKASKAIHEVESKLGPSVQAEHVQAIADASLQDLPGLEPDDELNRILGRAELNGKQSYKLREFLPPSFTIPEIATVDGDMLFKQRGDHVVVLQPTLRNVWVIQHAYTKLLKHKEGLIKRYLDKVDPKAVNSRKFSREYYENLSLANLPSKNKLGQLLDVKISTYGDTTDGMMIILTFPVSRGGFEFIEAVTGDSVVMNDDIKGSNLILPVTEASIRKLHGAYRSIRKATSDERRASKDKLFAATLPVNEVDELEKQFNFPGGGEAGETATGRKRRRMLDDDAGRD</sequence>
<evidence type="ECO:0000313" key="2">
    <source>
        <dbReference type="EMBL" id="RYO94881.1"/>
    </source>
</evidence>
<feature type="region of interest" description="Disordered" evidence="1">
    <location>
        <begin position="396"/>
        <end position="425"/>
    </location>
</feature>
<accession>A0ABY0HKT2</accession>
<keyword evidence="3" id="KW-1185">Reference proteome</keyword>
<dbReference type="Proteomes" id="UP000294003">
    <property type="component" value="Unassembled WGS sequence"/>
</dbReference>
<organism evidence="2 3">
    <name type="scientific">Monosporascus cannonballus</name>
    <dbReference type="NCBI Taxonomy" id="155416"/>
    <lineage>
        <taxon>Eukaryota</taxon>
        <taxon>Fungi</taxon>
        <taxon>Dikarya</taxon>
        <taxon>Ascomycota</taxon>
        <taxon>Pezizomycotina</taxon>
        <taxon>Sordariomycetes</taxon>
        <taxon>Xylariomycetidae</taxon>
        <taxon>Xylariales</taxon>
        <taxon>Xylariales incertae sedis</taxon>
        <taxon>Monosporascus</taxon>
    </lineage>
</organism>
<dbReference type="EMBL" id="QJNS01000006">
    <property type="protein sequence ID" value="RYO94881.1"/>
    <property type="molecule type" value="Genomic_DNA"/>
</dbReference>
<reference evidence="2 3" key="1">
    <citation type="submission" date="2018-06" db="EMBL/GenBank/DDBJ databases">
        <title>Complete Genomes of Monosporascus.</title>
        <authorList>
            <person name="Robinson A.J."/>
            <person name="Natvig D.O."/>
        </authorList>
    </citation>
    <scope>NUCLEOTIDE SEQUENCE [LARGE SCALE GENOMIC DNA]</scope>
    <source>
        <strain evidence="2 3">CBS 609.92</strain>
    </source>
</reference>
<evidence type="ECO:0000313" key="3">
    <source>
        <dbReference type="Proteomes" id="UP000294003"/>
    </source>
</evidence>
<comment type="caution">
    <text evidence="2">The sequence shown here is derived from an EMBL/GenBank/DDBJ whole genome shotgun (WGS) entry which is preliminary data.</text>
</comment>
<name>A0ABY0HKT2_9PEZI</name>
<proteinExistence type="predicted"/>
<evidence type="ECO:0000256" key="1">
    <source>
        <dbReference type="SAM" id="MobiDB-lite"/>
    </source>
</evidence>
<protein>
    <submittedName>
        <fullName evidence="2">Uncharacterized protein</fullName>
    </submittedName>
</protein>
<gene>
    <name evidence="2" type="ORF">DL762_000315</name>
</gene>